<dbReference type="InterPro" id="IPR000884">
    <property type="entry name" value="TSP1_rpt"/>
</dbReference>
<feature type="domain" description="ADAMTS/ADAMTS-like Spacer 1" evidence="6">
    <location>
        <begin position="278"/>
        <end position="390"/>
    </location>
</feature>
<dbReference type="PRINTS" id="PR01857">
    <property type="entry name" value="ADAMTSFAMILY"/>
</dbReference>
<dbReference type="InterPro" id="IPR045371">
    <property type="entry name" value="ADAMTS_CR_3"/>
</dbReference>
<gene>
    <name evidence="8" type="ORF">OCTVUL_1B023636</name>
</gene>
<dbReference type="Gene3D" id="3.40.50.410">
    <property type="entry name" value="von Willebrand factor, type A domain"/>
    <property type="match status" value="1"/>
</dbReference>
<dbReference type="PROSITE" id="PS50092">
    <property type="entry name" value="TSP1"/>
    <property type="match status" value="6"/>
</dbReference>
<dbReference type="InterPro" id="IPR036465">
    <property type="entry name" value="vWFA_dom_sf"/>
</dbReference>
<dbReference type="AlphaFoldDB" id="A0AA36FIZ8"/>
<name>A0AA36FIZ8_OCTVU</name>
<evidence type="ECO:0000256" key="4">
    <source>
        <dbReference type="PIRSR" id="PIRSR613273-3"/>
    </source>
</evidence>
<proteinExistence type="predicted"/>
<dbReference type="PANTHER" id="PTHR13723:SF281">
    <property type="entry name" value="PAPILIN"/>
    <property type="match status" value="1"/>
</dbReference>
<dbReference type="Pfam" id="PF19236">
    <property type="entry name" value="ADAMTS_CR_3"/>
    <property type="match status" value="1"/>
</dbReference>
<dbReference type="GO" id="GO:0005576">
    <property type="term" value="C:extracellular region"/>
    <property type="evidence" value="ECO:0007669"/>
    <property type="project" value="UniProtKB-SubCell"/>
</dbReference>
<reference evidence="8" key="1">
    <citation type="submission" date="2023-08" db="EMBL/GenBank/DDBJ databases">
        <authorList>
            <person name="Alioto T."/>
            <person name="Alioto T."/>
            <person name="Gomez Garrido J."/>
        </authorList>
    </citation>
    <scope>NUCLEOTIDE SEQUENCE</scope>
</reference>
<keyword evidence="2" id="KW-0964">Secreted</keyword>
<feature type="disulfide bond" evidence="4">
    <location>
        <begin position="116"/>
        <end position="156"/>
    </location>
</feature>
<dbReference type="InterPro" id="IPR050439">
    <property type="entry name" value="ADAMTS_ADAMTS-like"/>
</dbReference>
<dbReference type="InterPro" id="IPR010294">
    <property type="entry name" value="ADAMTS_spacer1"/>
</dbReference>
<feature type="region of interest" description="Disordered" evidence="5">
    <location>
        <begin position="455"/>
        <end position="505"/>
    </location>
</feature>
<evidence type="ECO:0000313" key="9">
    <source>
        <dbReference type="Proteomes" id="UP001162480"/>
    </source>
</evidence>
<feature type="compositionally biased region" description="Low complexity" evidence="5">
    <location>
        <begin position="545"/>
        <end position="555"/>
    </location>
</feature>
<dbReference type="Gene3D" id="2.60.120.830">
    <property type="match status" value="1"/>
</dbReference>
<dbReference type="InterPro" id="IPR013273">
    <property type="entry name" value="ADAMTS/ADAMTS-like"/>
</dbReference>
<dbReference type="Pfam" id="PF19030">
    <property type="entry name" value="TSP1_ADAMTS"/>
    <property type="match status" value="5"/>
</dbReference>
<evidence type="ECO:0000256" key="1">
    <source>
        <dbReference type="ARBA" id="ARBA00004613"/>
    </source>
</evidence>
<evidence type="ECO:0000256" key="2">
    <source>
        <dbReference type="ARBA" id="ARBA00022525"/>
    </source>
</evidence>
<evidence type="ECO:0000256" key="3">
    <source>
        <dbReference type="ARBA" id="ARBA00023157"/>
    </source>
</evidence>
<feature type="domain" description="ADAMTS/ADAMTS-like cysteine-rich" evidence="7">
    <location>
        <begin position="229"/>
        <end position="273"/>
    </location>
</feature>
<comment type="subcellular location">
    <subcellularLocation>
        <location evidence="1">Secreted</location>
    </subcellularLocation>
</comment>
<dbReference type="InterPro" id="IPR036383">
    <property type="entry name" value="TSP1_rpt_sf"/>
</dbReference>
<dbReference type="Pfam" id="PF00090">
    <property type="entry name" value="TSP_1"/>
    <property type="match status" value="1"/>
</dbReference>
<keyword evidence="3 4" id="KW-1015">Disulfide bond</keyword>
<dbReference type="Pfam" id="PF05986">
    <property type="entry name" value="ADAMTS_spacer1"/>
    <property type="match status" value="1"/>
</dbReference>
<dbReference type="EMBL" id="OX597835">
    <property type="protein sequence ID" value="CAI9738799.1"/>
    <property type="molecule type" value="Genomic_DNA"/>
</dbReference>
<evidence type="ECO:0000259" key="7">
    <source>
        <dbReference type="Pfam" id="PF19236"/>
    </source>
</evidence>
<dbReference type="SUPFAM" id="SSF82895">
    <property type="entry name" value="TSP-1 type 1 repeat"/>
    <property type="match status" value="6"/>
</dbReference>
<keyword evidence="9" id="KW-1185">Reference proteome</keyword>
<accession>A0AA36FIZ8</accession>
<protein>
    <submittedName>
        <fullName evidence="8">ADAMTS 2 isoform X1</fullName>
    </submittedName>
</protein>
<feature type="disulfide bond" evidence="4">
    <location>
        <begin position="120"/>
        <end position="161"/>
    </location>
</feature>
<evidence type="ECO:0000313" key="8">
    <source>
        <dbReference type="EMBL" id="CAI9738799.1"/>
    </source>
</evidence>
<evidence type="ECO:0000256" key="5">
    <source>
        <dbReference type="SAM" id="MobiDB-lite"/>
    </source>
</evidence>
<dbReference type="SMART" id="SM00209">
    <property type="entry name" value="TSP1"/>
    <property type="match status" value="6"/>
</dbReference>
<feature type="region of interest" description="Disordered" evidence="5">
    <location>
        <begin position="545"/>
        <end position="609"/>
    </location>
</feature>
<dbReference type="PANTHER" id="PTHR13723">
    <property type="entry name" value="ADAMTS A DISINTEGRIN AND METALLOPROTEASE WITH THROMBOSPONDIN MOTIFS PROTEASE"/>
    <property type="match status" value="1"/>
</dbReference>
<dbReference type="Gene3D" id="2.20.100.10">
    <property type="entry name" value="Thrombospondin type-1 (TSP1) repeat"/>
    <property type="match status" value="6"/>
</dbReference>
<feature type="disulfide bond" evidence="4">
    <location>
        <begin position="131"/>
        <end position="146"/>
    </location>
</feature>
<feature type="compositionally biased region" description="Basic residues" evidence="5">
    <location>
        <begin position="556"/>
        <end position="567"/>
    </location>
</feature>
<dbReference type="GO" id="GO:0030198">
    <property type="term" value="P:extracellular matrix organization"/>
    <property type="evidence" value="ECO:0007669"/>
    <property type="project" value="InterPro"/>
</dbReference>
<organism evidence="8 9">
    <name type="scientific">Octopus vulgaris</name>
    <name type="common">Common octopus</name>
    <dbReference type="NCBI Taxonomy" id="6645"/>
    <lineage>
        <taxon>Eukaryota</taxon>
        <taxon>Metazoa</taxon>
        <taxon>Spiralia</taxon>
        <taxon>Lophotrochozoa</taxon>
        <taxon>Mollusca</taxon>
        <taxon>Cephalopoda</taxon>
        <taxon>Coleoidea</taxon>
        <taxon>Octopodiformes</taxon>
        <taxon>Octopoda</taxon>
        <taxon>Incirrata</taxon>
        <taxon>Octopodidae</taxon>
        <taxon>Octopus</taxon>
    </lineage>
</organism>
<dbReference type="Proteomes" id="UP001162480">
    <property type="component" value="Chromosome 22"/>
</dbReference>
<sequence>MPLIAPEKLLKILPLISVKVLVTLTTDVGRILSRLHQVQPNGYIKFGTAIRVAHTSPPLPPHGLETALLSEEDLKRQQQREEQPHLENARNNKTNRRATIYQLDYRWSSWTQFTACSRSCGIGVKSRQRSCYQIGRTKVPVDGIKCHGQTHHYITCNNQACPSGSRDFRELQCAFFNGQRYAGLKRKWKPVRSVSRSPLWNVSSVNPCVLACAPEKMSWLVVMFTRVVVDGTSCAPSSVCVAGKCVPLGCDNVLFSSAVPDMCGVCAGDNSTCYHKHGVIKKNLTRGYEELLRLPKFARKIKIFARAEGNIILALRSEEGEYLLNGNSNNKSPSVTKLVSGAIFYYHHSVYKARGMETLHAEEAIDRDLVVLGFTSKKNTSIQLKYEYIVTFNNVTVKSKETAVKNEPSFTWQTLLDSQLFFDYNPVHARPHSNSPTEGLATRALVRPHPAASVYPSDGHFKTAPSSYGPNVSPGKLKESDAYSANVNDSKVSKKHHRNNHRRVEERNIHYYSSLGSASPLPLSLSIHDRNKELRKHIYVKIVSPSSSPTFSSTSKGRKRSKTKTNKNRTLEKSSTKNRTARYFPKISSISQRRRKARNNQNESVQVSAPKKKRFPVFLPALSTVKENLNTYRKKGARKASHLSIQLTFFSCFNIRLEKVEDKFCDGQAQPDPSYHECTRKECPARWVVGLWSECSRSCDVGEQVRSVRCWRMLAPGFDSSVHVYLCNTAVRPASSRKCNNQPCGPQWEMSTWSTCSSLCGYGIQRRHVRCNSGNEIHCNRSTKPTTHQSCFHPPCVHSWKVKKWSKCNGPCGRGVQHRDVICVDRNGIRSDIRSCDKNTKPQTVQGCGFAPYCPSMWVPQAYDTCSASCGQGIVTRKVVCGRVVRNSFQLQSDAHCRHKPRPTSTTTCTAKPCLSSWYVTEWSKCSKTCGRNAVRVREVICYHKGSVSDKCEPSEKPRAIEACASSKCPESDDDCEDDAAINCQYVRRIQQCQSSYFKKLPTYRLLFSLSHYIQLMKQRY</sequence>
<evidence type="ECO:0000259" key="6">
    <source>
        <dbReference type="Pfam" id="PF05986"/>
    </source>
</evidence>